<reference evidence="4" key="1">
    <citation type="journal article" date="2019" name="Int. J. Syst. Evol. Microbiol.">
        <title>The Global Catalogue of Microorganisms (GCM) 10K type strain sequencing project: providing services to taxonomists for standard genome sequencing and annotation.</title>
        <authorList>
            <consortium name="The Broad Institute Genomics Platform"/>
            <consortium name="The Broad Institute Genome Sequencing Center for Infectious Disease"/>
            <person name="Wu L."/>
            <person name="Ma J."/>
        </authorList>
    </citation>
    <scope>NUCLEOTIDE SEQUENCE [LARGE SCALE GENOMIC DNA]</scope>
    <source>
        <strain evidence="4">JCM 16925</strain>
    </source>
</reference>
<keyword evidence="4" id="KW-1185">Reference proteome</keyword>
<dbReference type="Gene3D" id="3.30.559.10">
    <property type="entry name" value="Chloramphenicol acetyltransferase-like domain"/>
    <property type="match status" value="1"/>
</dbReference>
<sequence>MPTHHQLSHAQQALWFLHELAPASSAYHTGVALAVRSALDPAVLAEAVAATVRRHPMADSAFARHEGRPVRLSPAPVPPRLEVREVPGLDDTELHRAVRDALNEPFALDTEGAFRFVLLRRTPADAVLLVAGHHIGTDATSNWLLLRDVIHAHGRLTADGEAGLAPVPGDYDAYVAKEAALLASPRGERLAAQWHARCDGAGPAELPTDRPRPAQRTGVGATHTIDLDAPLVARLREAARTSGVTLFSYLLGTFQGLLHRYTRQNDFLVGCPTTTRTTPALREVVGNFINTLVFRAEFGPTTTFRDAAVAADQQVRAGIAGVGYPFSLLTRTANRPRSSSGASLCQITFNMIGTASPDPLMRLLLDSESGGDAIEYAGLVLAPSPLPQAEGQLDLSVNIRQSAETLSVDFRYDVDLFDPATVARFADLFVRAADQSAADPDAPVARLQLMDAAELARLMGFDDTDDMDDTDGFEDADEYEEVSRSA</sequence>
<protein>
    <recommendedName>
        <fullName evidence="2">Condensation domain-containing protein</fullName>
    </recommendedName>
</protein>
<dbReference type="InterPro" id="IPR023213">
    <property type="entry name" value="CAT-like_dom_sf"/>
</dbReference>
<feature type="domain" description="Condensation" evidence="2">
    <location>
        <begin position="4"/>
        <end position="458"/>
    </location>
</feature>
<feature type="region of interest" description="Disordered" evidence="1">
    <location>
        <begin position="461"/>
        <end position="486"/>
    </location>
</feature>
<dbReference type="Gene3D" id="3.30.559.30">
    <property type="entry name" value="Nonribosomal peptide synthetase, condensation domain"/>
    <property type="match status" value="1"/>
</dbReference>
<dbReference type="InterPro" id="IPR001242">
    <property type="entry name" value="Condensation_dom"/>
</dbReference>
<evidence type="ECO:0000256" key="1">
    <source>
        <dbReference type="SAM" id="MobiDB-lite"/>
    </source>
</evidence>
<dbReference type="SUPFAM" id="SSF52777">
    <property type="entry name" value="CoA-dependent acyltransferases"/>
    <property type="match status" value="2"/>
</dbReference>
<dbReference type="CDD" id="cd19531">
    <property type="entry name" value="LCL_NRPS-like"/>
    <property type="match status" value="1"/>
</dbReference>
<dbReference type="Proteomes" id="UP001499984">
    <property type="component" value="Unassembled WGS sequence"/>
</dbReference>
<dbReference type="RefSeq" id="WP_345017442.1">
    <property type="nucleotide sequence ID" value="NZ_BAAAZY010000018.1"/>
</dbReference>
<dbReference type="PANTHER" id="PTHR45527">
    <property type="entry name" value="NONRIBOSOMAL PEPTIDE SYNTHETASE"/>
    <property type="match status" value="1"/>
</dbReference>
<dbReference type="PANTHER" id="PTHR45527:SF1">
    <property type="entry name" value="FATTY ACID SYNTHASE"/>
    <property type="match status" value="1"/>
</dbReference>
<organism evidence="3 4">
    <name type="scientific">Streptomyces shaanxiensis</name>
    <dbReference type="NCBI Taxonomy" id="653357"/>
    <lineage>
        <taxon>Bacteria</taxon>
        <taxon>Bacillati</taxon>
        <taxon>Actinomycetota</taxon>
        <taxon>Actinomycetes</taxon>
        <taxon>Kitasatosporales</taxon>
        <taxon>Streptomycetaceae</taxon>
        <taxon>Streptomyces</taxon>
    </lineage>
</organism>
<comment type="caution">
    <text evidence="3">The sequence shown here is derived from an EMBL/GenBank/DDBJ whole genome shotgun (WGS) entry which is preliminary data.</text>
</comment>
<feature type="compositionally biased region" description="Acidic residues" evidence="1">
    <location>
        <begin position="462"/>
        <end position="480"/>
    </location>
</feature>
<dbReference type="Pfam" id="PF00668">
    <property type="entry name" value="Condensation"/>
    <property type="match status" value="1"/>
</dbReference>
<dbReference type="EMBL" id="BAAAZY010000018">
    <property type="protein sequence ID" value="GAA4074782.1"/>
    <property type="molecule type" value="Genomic_DNA"/>
</dbReference>
<evidence type="ECO:0000313" key="4">
    <source>
        <dbReference type="Proteomes" id="UP001499984"/>
    </source>
</evidence>
<gene>
    <name evidence="3" type="ORF">GCM10022233_60970</name>
</gene>
<accession>A0ABP7VX06</accession>
<evidence type="ECO:0000259" key="2">
    <source>
        <dbReference type="Pfam" id="PF00668"/>
    </source>
</evidence>
<evidence type="ECO:0000313" key="3">
    <source>
        <dbReference type="EMBL" id="GAA4074782.1"/>
    </source>
</evidence>
<name>A0ABP7VX06_9ACTN</name>
<proteinExistence type="predicted"/>